<sequence length="199" mass="22250">MGPGSRFALLFLALMVCGVCGEGVSFHGRESRRVYCAKVMNVVGKINKHYSDAWQGVEGAVARIKSLSIRCGHAVPRVEPEGRNSLGATDKETLMEPLHFMIHDTEKQIESYDKKLRELVNEVVGRCDFWLSFMPITPTFKRTTKSKLLEARSLLRFVEELRGKVESLVDKTEADMCVEVNDAGGSAMEEEYDKAGESE</sequence>
<keyword evidence="1" id="KW-0732">Signal</keyword>
<evidence type="ECO:0000313" key="2">
    <source>
        <dbReference type="EMBL" id="CCD12795.1"/>
    </source>
</evidence>
<dbReference type="EMBL" id="CAEQ01000881">
    <property type="protein sequence ID" value="CCD12795.1"/>
    <property type="molecule type" value="Genomic_DNA"/>
</dbReference>
<accession>F9W6J0</accession>
<feature type="chain" id="PRO_5003389933" evidence="1">
    <location>
        <begin position="22"/>
        <end position="199"/>
    </location>
</feature>
<name>F9W6J0_TRYCI</name>
<dbReference type="VEuPathDB" id="TriTrypDB:TcIL3000_0_36460"/>
<keyword evidence="3" id="KW-1185">Reference proteome</keyword>
<dbReference type="Proteomes" id="UP000000702">
    <property type="component" value="Unassembled WGS sequence"/>
</dbReference>
<feature type="signal peptide" evidence="1">
    <location>
        <begin position="1"/>
        <end position="21"/>
    </location>
</feature>
<evidence type="ECO:0000313" key="3">
    <source>
        <dbReference type="Proteomes" id="UP000000702"/>
    </source>
</evidence>
<gene>
    <name evidence="2" type="ORF">TCIL3000_0_36460</name>
</gene>
<comment type="caution">
    <text evidence="2">The sequence shown here is derived from an EMBL/GenBank/DDBJ whole genome shotgun (WGS) entry which is preliminary data.</text>
</comment>
<dbReference type="OMA" id="VVRERYC"/>
<reference evidence="2 3" key="2">
    <citation type="journal article" date="2012" name="Proc. Natl. Acad. Sci. U.S.A.">
        <title>Antigenic diversity is generated by distinct evolutionary mechanisms in African trypanosome species.</title>
        <authorList>
            <person name="Jackson A.P."/>
            <person name="Berry A."/>
            <person name="Aslett M."/>
            <person name="Allison H.C."/>
            <person name="Burton P."/>
            <person name="Vavrova-Anderson J."/>
            <person name="Brown R."/>
            <person name="Browne H."/>
            <person name="Corton N."/>
            <person name="Hauser H."/>
            <person name="Gamble J."/>
            <person name="Gilderthorp R."/>
            <person name="Marcello L."/>
            <person name="McQuillan J."/>
            <person name="Otto T.D."/>
            <person name="Quail M.A."/>
            <person name="Sanders M.J."/>
            <person name="van Tonder A."/>
            <person name="Ginger M.L."/>
            <person name="Field M.C."/>
            <person name="Barry J.D."/>
            <person name="Hertz-Fowler C."/>
            <person name="Berriman M."/>
        </authorList>
    </citation>
    <scope>NUCLEOTIDE SEQUENCE [LARGE SCALE GENOMIC DNA]</scope>
    <source>
        <strain evidence="2 3">IL3000</strain>
    </source>
</reference>
<protein>
    <submittedName>
        <fullName evidence="2">Putative cell surface-expressed gene family</fullName>
    </submittedName>
</protein>
<reference evidence="3" key="1">
    <citation type="submission" date="2011-07" db="EMBL/GenBank/DDBJ databases">
        <title>Divergent evolution of antigenic variation in African trypanosomes.</title>
        <authorList>
            <person name="Jackson A.P."/>
            <person name="Berry A."/>
            <person name="Allison H.C."/>
            <person name="Burton P."/>
            <person name="Anderson J."/>
            <person name="Aslett M."/>
            <person name="Brown R."/>
            <person name="Corton N."/>
            <person name="Harris D."/>
            <person name="Hauser H."/>
            <person name="Gamble J."/>
            <person name="Gilderthorp R."/>
            <person name="McQuillan J."/>
            <person name="Quail M.A."/>
            <person name="Sanders M."/>
            <person name="Van Tonder A."/>
            <person name="Ginger M.L."/>
            <person name="Donelson J.E."/>
            <person name="Field M.C."/>
            <person name="Barry J.D."/>
            <person name="Berriman M."/>
            <person name="Hertz-Fowler C."/>
        </authorList>
    </citation>
    <scope>NUCLEOTIDE SEQUENCE [LARGE SCALE GENOMIC DNA]</scope>
    <source>
        <strain evidence="3">IL3000</strain>
    </source>
</reference>
<evidence type="ECO:0000256" key="1">
    <source>
        <dbReference type="SAM" id="SignalP"/>
    </source>
</evidence>
<dbReference type="AlphaFoldDB" id="F9W6J0"/>
<organism evidence="2 3">
    <name type="scientific">Trypanosoma congolense (strain IL3000)</name>
    <dbReference type="NCBI Taxonomy" id="1068625"/>
    <lineage>
        <taxon>Eukaryota</taxon>
        <taxon>Discoba</taxon>
        <taxon>Euglenozoa</taxon>
        <taxon>Kinetoplastea</taxon>
        <taxon>Metakinetoplastina</taxon>
        <taxon>Trypanosomatida</taxon>
        <taxon>Trypanosomatidae</taxon>
        <taxon>Trypanosoma</taxon>
        <taxon>Nannomonas</taxon>
    </lineage>
</organism>
<proteinExistence type="predicted"/>